<comment type="caution">
    <text evidence="1">The sequence shown here is derived from an EMBL/GenBank/DDBJ whole genome shotgun (WGS) entry which is preliminary data.</text>
</comment>
<reference evidence="1 2" key="1">
    <citation type="submission" date="2022-07" db="EMBL/GenBank/DDBJ databases">
        <title>Genome-wide signatures of adaptation to extreme environments.</title>
        <authorList>
            <person name="Cho C.H."/>
            <person name="Yoon H.S."/>
        </authorList>
    </citation>
    <scope>NUCLEOTIDE SEQUENCE [LARGE SCALE GENOMIC DNA]</scope>
    <source>
        <strain evidence="1 2">DBV 063 E5</strain>
    </source>
</reference>
<gene>
    <name evidence="1" type="ORF">CDCA_CDCA08G2363</name>
</gene>
<name>A0AAV9IVM8_CYACA</name>
<protein>
    <submittedName>
        <fullName evidence="1">Uncharacterized protein</fullName>
    </submittedName>
</protein>
<proteinExistence type="predicted"/>
<evidence type="ECO:0000313" key="2">
    <source>
        <dbReference type="Proteomes" id="UP001301350"/>
    </source>
</evidence>
<dbReference type="EMBL" id="JANCYW010000008">
    <property type="protein sequence ID" value="KAK4536338.1"/>
    <property type="molecule type" value="Genomic_DNA"/>
</dbReference>
<keyword evidence="2" id="KW-1185">Reference proteome</keyword>
<dbReference type="Proteomes" id="UP001301350">
    <property type="component" value="Unassembled WGS sequence"/>
</dbReference>
<dbReference type="AlphaFoldDB" id="A0AAV9IVM8"/>
<accession>A0AAV9IVM8</accession>
<evidence type="ECO:0000313" key="1">
    <source>
        <dbReference type="EMBL" id="KAK4536338.1"/>
    </source>
</evidence>
<sequence length="401" mass="44939">MFVLAPVRLRVAACSGDDASGLVDEERRRRCRNYWRKFENFSAELRRFQLAAGIPLSQLPSDGQLRKHASNGGQALCWAFKVHGGWKAVSLRLASEDGRDALLQSRPRGRAVRERQSARAAELLRPQIDEIARKTGLPPNTVPCKEVLRAHNPLLANKMYAVPGGLRAVAKALGYVMEADLQSHEQTDHEVHQPEDLDKVKRELEEFIQAHPELQGVVPHQQMLAQEGRDDLVVIMRRYLGPDKLARRLGLRAPSDWQYFLEIRALVRSLHEYMRAHHLTTQMPTLSQLEHDGCGALATAIRKHGGSTAFAARFGLRLKMVGRRQKNLLDWGPFSLEYACEIYDACDAWNRAEDGAVQMPPLDTLSVELQRQTALYGGAECVARRLGLALPSETDTPPKSA</sequence>
<organism evidence="1 2">
    <name type="scientific">Cyanidium caldarium</name>
    <name type="common">Red alga</name>
    <dbReference type="NCBI Taxonomy" id="2771"/>
    <lineage>
        <taxon>Eukaryota</taxon>
        <taxon>Rhodophyta</taxon>
        <taxon>Bangiophyceae</taxon>
        <taxon>Cyanidiales</taxon>
        <taxon>Cyanidiaceae</taxon>
        <taxon>Cyanidium</taxon>
    </lineage>
</organism>